<dbReference type="EMBL" id="JAQIFT010000016">
    <property type="protein sequence ID" value="MDA3730675.1"/>
    <property type="molecule type" value="Genomic_DNA"/>
</dbReference>
<dbReference type="AlphaFoldDB" id="A0AA42DKS8"/>
<dbReference type="InterPro" id="IPR023214">
    <property type="entry name" value="HAD_sf"/>
</dbReference>
<evidence type="ECO:0000313" key="2">
    <source>
        <dbReference type="Proteomes" id="UP001169242"/>
    </source>
</evidence>
<dbReference type="Gene3D" id="1.10.150.240">
    <property type="entry name" value="Putative phosphatase, domain 2"/>
    <property type="match status" value="1"/>
</dbReference>
<dbReference type="Pfam" id="PF13419">
    <property type="entry name" value="HAD_2"/>
    <property type="match status" value="1"/>
</dbReference>
<dbReference type="SFLD" id="SFLDG01129">
    <property type="entry name" value="C1.5:_HAD__Beta-PGM__Phosphata"/>
    <property type="match status" value="1"/>
</dbReference>
<dbReference type="SUPFAM" id="SSF56784">
    <property type="entry name" value="HAD-like"/>
    <property type="match status" value="1"/>
</dbReference>
<protein>
    <submittedName>
        <fullName evidence="1">HAD family hydrolase</fullName>
    </submittedName>
</protein>
<evidence type="ECO:0000313" key="1">
    <source>
        <dbReference type="EMBL" id="MDA3730675.1"/>
    </source>
</evidence>
<dbReference type="GO" id="GO:0005829">
    <property type="term" value="C:cytosol"/>
    <property type="evidence" value="ECO:0007669"/>
    <property type="project" value="TreeGrafter"/>
</dbReference>
<keyword evidence="1" id="KW-0378">Hydrolase</keyword>
<dbReference type="InterPro" id="IPR050155">
    <property type="entry name" value="HAD-like_hydrolase_sf"/>
</dbReference>
<dbReference type="SFLD" id="SFLDS00003">
    <property type="entry name" value="Haloacid_Dehalogenase"/>
    <property type="match status" value="1"/>
</dbReference>
<dbReference type="Gene3D" id="3.40.50.1000">
    <property type="entry name" value="HAD superfamily/HAD-like"/>
    <property type="match status" value="1"/>
</dbReference>
<dbReference type="InterPro" id="IPR041492">
    <property type="entry name" value="HAD_2"/>
</dbReference>
<sequence length="213" mass="24309">MLDNIKLVIFDIDGTLLDSVCFNTFNMNRTLEKMGYDYRVTEEIIRNNLGGTAEDFYKAVLDESCYSDWEIIRAENRAHIREAMAEYGHVFPGVIETFKTLYEEGFILVLYSNCSRLYLEGALEVTGVKPYVDYTECVKDNGLEKPELIKKILGLYKGLNALIVGDRIHDMEAAKINDIPYVAALYGFGKHEIEHATYKVEAISELIPLLIEK</sequence>
<reference evidence="1" key="1">
    <citation type="journal article" date="2023" name="Int. J. Syst. Evol. Microbiol.">
        <title>&lt;i&gt;Holtiella tumoricola&lt;/i&gt; gen. nov. sp. nov., isolated from a human clinical sample.</title>
        <authorList>
            <person name="Allen-Vercoe E."/>
            <person name="Daigneault M.C."/>
            <person name="Vancuren S.J."/>
            <person name="Cochrane K."/>
            <person name="O'Neal L.L."/>
            <person name="Sankaranarayanan K."/>
            <person name="Lawson P.A."/>
        </authorList>
    </citation>
    <scope>NUCLEOTIDE SEQUENCE</scope>
    <source>
        <strain evidence="1">CC70A</strain>
    </source>
</reference>
<organism evidence="1 2">
    <name type="scientific">Holtiella tumoricola</name>
    <dbReference type="NCBI Taxonomy" id="3018743"/>
    <lineage>
        <taxon>Bacteria</taxon>
        <taxon>Bacillati</taxon>
        <taxon>Bacillota</taxon>
        <taxon>Clostridia</taxon>
        <taxon>Lachnospirales</taxon>
        <taxon>Cellulosilyticaceae</taxon>
        <taxon>Holtiella</taxon>
    </lineage>
</organism>
<dbReference type="PANTHER" id="PTHR43434:SF1">
    <property type="entry name" value="PHOSPHOGLYCOLATE PHOSPHATASE"/>
    <property type="match status" value="1"/>
</dbReference>
<gene>
    <name evidence="1" type="ORF">PBV87_04070</name>
</gene>
<proteinExistence type="predicted"/>
<dbReference type="RefSeq" id="WP_271011238.1">
    <property type="nucleotide sequence ID" value="NZ_JAQIFT010000016.1"/>
</dbReference>
<name>A0AA42DKS8_9FIRM</name>
<comment type="caution">
    <text evidence="1">The sequence shown here is derived from an EMBL/GenBank/DDBJ whole genome shotgun (WGS) entry which is preliminary data.</text>
</comment>
<dbReference type="PANTHER" id="PTHR43434">
    <property type="entry name" value="PHOSPHOGLYCOLATE PHOSPHATASE"/>
    <property type="match status" value="1"/>
</dbReference>
<dbReference type="GO" id="GO:0006281">
    <property type="term" value="P:DNA repair"/>
    <property type="evidence" value="ECO:0007669"/>
    <property type="project" value="TreeGrafter"/>
</dbReference>
<dbReference type="Proteomes" id="UP001169242">
    <property type="component" value="Unassembled WGS sequence"/>
</dbReference>
<dbReference type="InterPro" id="IPR023198">
    <property type="entry name" value="PGP-like_dom2"/>
</dbReference>
<dbReference type="GO" id="GO:0008967">
    <property type="term" value="F:phosphoglycolate phosphatase activity"/>
    <property type="evidence" value="ECO:0007669"/>
    <property type="project" value="TreeGrafter"/>
</dbReference>
<dbReference type="InterPro" id="IPR036412">
    <property type="entry name" value="HAD-like_sf"/>
</dbReference>
<accession>A0AA42DKS8</accession>
<keyword evidence="2" id="KW-1185">Reference proteome</keyword>